<dbReference type="Proteomes" id="UP001172457">
    <property type="component" value="Chromosome 4"/>
</dbReference>
<sequence>MTTTIGIRKPAFMIPACYGAKNHQRVSTPNMITMMMNSEGIKKDEQLHKDSAYPIRHTTHLQFDRLQQQPHQLIKKHEFGQFVAREAMLDEEYWTAAWLRAETHWEDRRDDRFADSYKRKFTEQEFNALKRQSETKIGQKSACIVTVKKEHGSERHTVLKSIVGTLDVSIRPLLHGETFPGEKVKAPIYYSRDRKEPKNQYGYIANLCVAKSARRQGIARNMLYFAIESAISDGAEQVYVHVNRNNIAAQELYQKIGFEVVDRASRQLSGDKTYLLCYRA</sequence>
<dbReference type="InterPro" id="IPR000182">
    <property type="entry name" value="GNAT_dom"/>
</dbReference>
<evidence type="ECO:0000259" key="1">
    <source>
        <dbReference type="PROSITE" id="PS51186"/>
    </source>
</evidence>
<dbReference type="PROSITE" id="PS51186">
    <property type="entry name" value="GNAT"/>
    <property type="match status" value="1"/>
</dbReference>
<organism evidence="2 3">
    <name type="scientific">Centaurea solstitialis</name>
    <name type="common">yellow star-thistle</name>
    <dbReference type="NCBI Taxonomy" id="347529"/>
    <lineage>
        <taxon>Eukaryota</taxon>
        <taxon>Viridiplantae</taxon>
        <taxon>Streptophyta</taxon>
        <taxon>Embryophyta</taxon>
        <taxon>Tracheophyta</taxon>
        <taxon>Spermatophyta</taxon>
        <taxon>Magnoliopsida</taxon>
        <taxon>eudicotyledons</taxon>
        <taxon>Gunneridae</taxon>
        <taxon>Pentapetalae</taxon>
        <taxon>asterids</taxon>
        <taxon>campanulids</taxon>
        <taxon>Asterales</taxon>
        <taxon>Asteraceae</taxon>
        <taxon>Carduoideae</taxon>
        <taxon>Cardueae</taxon>
        <taxon>Centaureinae</taxon>
        <taxon>Centaurea</taxon>
    </lineage>
</organism>
<dbReference type="PANTHER" id="PTHR47426">
    <property type="entry name" value="ACYL-COA N-ACYLTRANSFERASES (NAT) SUPERFAMILY PROTEIN"/>
    <property type="match status" value="1"/>
</dbReference>
<comment type="caution">
    <text evidence="2">The sequence shown here is derived from an EMBL/GenBank/DDBJ whole genome shotgun (WGS) entry which is preliminary data.</text>
</comment>
<dbReference type="CDD" id="cd04301">
    <property type="entry name" value="NAT_SF"/>
    <property type="match status" value="1"/>
</dbReference>
<dbReference type="AlphaFoldDB" id="A0AA38WJX2"/>
<dbReference type="PANTHER" id="PTHR47426:SF3">
    <property type="entry name" value="GCN5-RELATED N-ACETYLTRANSFERASE 6, CHLOROPLASTIC"/>
    <property type="match status" value="1"/>
</dbReference>
<dbReference type="GO" id="GO:0016747">
    <property type="term" value="F:acyltransferase activity, transferring groups other than amino-acyl groups"/>
    <property type="evidence" value="ECO:0007669"/>
    <property type="project" value="InterPro"/>
</dbReference>
<protein>
    <recommendedName>
        <fullName evidence="1">N-acetyltransferase domain-containing protein</fullName>
    </recommendedName>
</protein>
<proteinExistence type="predicted"/>
<dbReference type="Gene3D" id="3.40.630.30">
    <property type="match status" value="1"/>
</dbReference>
<keyword evidence="3" id="KW-1185">Reference proteome</keyword>
<dbReference type="EMBL" id="JARYMX010000004">
    <property type="protein sequence ID" value="KAJ9551166.1"/>
    <property type="molecule type" value="Genomic_DNA"/>
</dbReference>
<dbReference type="Pfam" id="PF00583">
    <property type="entry name" value="Acetyltransf_1"/>
    <property type="match status" value="1"/>
</dbReference>
<dbReference type="InterPro" id="IPR016181">
    <property type="entry name" value="Acyl_CoA_acyltransferase"/>
</dbReference>
<reference evidence="2" key="1">
    <citation type="submission" date="2023-03" db="EMBL/GenBank/DDBJ databases">
        <title>Chromosome-scale reference genome and RAD-based genetic map of yellow starthistle (Centaurea solstitialis) reveal putative structural variation and QTLs associated with invader traits.</title>
        <authorList>
            <person name="Reatini B."/>
            <person name="Cang F.A."/>
            <person name="Jiang Q."/>
            <person name="Mckibben M.T.W."/>
            <person name="Barker M.S."/>
            <person name="Rieseberg L.H."/>
            <person name="Dlugosch K.M."/>
        </authorList>
    </citation>
    <scope>NUCLEOTIDE SEQUENCE</scope>
    <source>
        <strain evidence="2">CAN-66</strain>
        <tissue evidence="2">Leaf</tissue>
    </source>
</reference>
<evidence type="ECO:0000313" key="2">
    <source>
        <dbReference type="EMBL" id="KAJ9551166.1"/>
    </source>
</evidence>
<accession>A0AA38WJX2</accession>
<name>A0AA38WJX2_9ASTR</name>
<evidence type="ECO:0000313" key="3">
    <source>
        <dbReference type="Proteomes" id="UP001172457"/>
    </source>
</evidence>
<feature type="domain" description="N-acetyltransferase" evidence="1">
    <location>
        <begin position="197"/>
        <end position="280"/>
    </location>
</feature>
<gene>
    <name evidence="2" type="ORF">OSB04_015211</name>
</gene>
<dbReference type="SUPFAM" id="SSF55729">
    <property type="entry name" value="Acyl-CoA N-acyltransferases (Nat)"/>
    <property type="match status" value="1"/>
</dbReference>